<dbReference type="eggNOG" id="arCOG05473">
    <property type="taxonomic scope" value="Archaea"/>
</dbReference>
<dbReference type="BioCyc" id="PSP1104324:GJSN-2317-MONOMER"/>
<dbReference type="HOGENOM" id="CLU_120801_0_0_2"/>
<dbReference type="Proteomes" id="UP000005867">
    <property type="component" value="Chromosome"/>
</dbReference>
<accession>G7VC71</accession>
<sequence length="160" mass="17608">MAFAGLLSVLIAYIVNVQAQMAFDQETASMAQALADSVANQIRAGISSITLPNVYRFNMSIALPSFSPPFDSFFYSIKLVNENDILVVYVNMTAYRGSGMSSTSVYKAVYNITNIKIYAQGTTPLATCSQGDLVDLSQRGCYVMWQMPAPTYVKYLVFTK</sequence>
<gene>
    <name evidence="1" type="ORF">P186_2369</name>
</gene>
<organism evidence="1 2">
    <name type="scientific">Pyrobaculum ferrireducens</name>
    <dbReference type="NCBI Taxonomy" id="1104324"/>
    <lineage>
        <taxon>Archaea</taxon>
        <taxon>Thermoproteota</taxon>
        <taxon>Thermoprotei</taxon>
        <taxon>Thermoproteales</taxon>
        <taxon>Thermoproteaceae</taxon>
        <taxon>Pyrobaculum</taxon>
    </lineage>
</organism>
<name>G7VC71_9CREN</name>
<dbReference type="AlphaFoldDB" id="G7VC71"/>
<proteinExistence type="predicted"/>
<dbReference type="EMBL" id="CP003098">
    <property type="protein sequence ID" value="AET33757.1"/>
    <property type="molecule type" value="Genomic_DNA"/>
</dbReference>
<dbReference type="STRING" id="1104324.P186_2369"/>
<evidence type="ECO:0000313" key="1">
    <source>
        <dbReference type="EMBL" id="AET33757.1"/>
    </source>
</evidence>
<evidence type="ECO:0000313" key="2">
    <source>
        <dbReference type="Proteomes" id="UP000005867"/>
    </source>
</evidence>
<protein>
    <submittedName>
        <fullName evidence="1">Uncharacterized protein</fullName>
    </submittedName>
</protein>
<keyword evidence="2" id="KW-1185">Reference proteome</keyword>
<reference evidence="1 2" key="1">
    <citation type="journal article" date="2012" name="J. Bacteriol.">
        <title>Complete genome sequence of strain 1860, a crenarchaeon of the genus pyrobaculum able to grow with various electron acceptors.</title>
        <authorList>
            <person name="Mardanov A.V."/>
            <person name="Gumerov V.M."/>
            <person name="Slobodkina G.B."/>
            <person name="Beletsky A.V."/>
            <person name="Bonch-Osmolovskaya E.A."/>
            <person name="Ravin N.V."/>
            <person name="Skryabin K.G."/>
        </authorList>
    </citation>
    <scope>NUCLEOTIDE SEQUENCE [LARGE SCALE GENOMIC DNA]</scope>
    <source>
        <strain evidence="1 2">1860</strain>
    </source>
</reference>
<dbReference type="KEGG" id="pyr:P186_2369"/>